<dbReference type="GO" id="GO:0044732">
    <property type="term" value="C:mitotic spindle pole body"/>
    <property type="evidence" value="ECO:0007669"/>
    <property type="project" value="TreeGrafter"/>
</dbReference>
<proteinExistence type="predicted"/>
<dbReference type="EMBL" id="LK023357">
    <property type="protein sequence ID" value="CDS12225.1"/>
    <property type="molecule type" value="Genomic_DNA"/>
</dbReference>
<gene>
    <name evidence="2" type="ORF">LRAMOSA04420</name>
</gene>
<feature type="compositionally biased region" description="Polar residues" evidence="1">
    <location>
        <begin position="410"/>
        <end position="433"/>
    </location>
</feature>
<feature type="compositionally biased region" description="Pro residues" evidence="1">
    <location>
        <begin position="203"/>
        <end position="215"/>
    </location>
</feature>
<dbReference type="GO" id="GO:0005096">
    <property type="term" value="F:GTPase activator activity"/>
    <property type="evidence" value="ECO:0007669"/>
    <property type="project" value="InterPro"/>
</dbReference>
<evidence type="ECO:0000313" key="2">
    <source>
        <dbReference type="EMBL" id="CDS12225.1"/>
    </source>
</evidence>
<feature type="compositionally biased region" description="Basic and acidic residues" evidence="1">
    <location>
        <begin position="191"/>
        <end position="202"/>
    </location>
</feature>
<feature type="compositionally biased region" description="Basic and acidic residues" evidence="1">
    <location>
        <begin position="156"/>
        <end position="173"/>
    </location>
</feature>
<feature type="region of interest" description="Disordered" evidence="1">
    <location>
        <begin position="130"/>
        <end position="252"/>
    </location>
</feature>
<dbReference type="GO" id="GO:0001100">
    <property type="term" value="P:negative regulation of exit from mitosis"/>
    <property type="evidence" value="ECO:0007669"/>
    <property type="project" value="InterPro"/>
</dbReference>
<protein>
    <submittedName>
        <fullName evidence="2">Uncharacterized protein</fullName>
    </submittedName>
</protein>
<accession>A0A077WY81</accession>
<name>A0A077WY81_9FUNG</name>
<dbReference type="PANTHER" id="PTHR35140:SF1">
    <property type="entry name" value="MITOTIC CHECK POINT PROTEIN BFA1"/>
    <property type="match status" value="1"/>
</dbReference>
<dbReference type="InterPro" id="IPR034586">
    <property type="entry name" value="Bfa1/Byr4"/>
</dbReference>
<dbReference type="OrthoDB" id="19159at2759"/>
<dbReference type="PANTHER" id="PTHR35140">
    <property type="entry name" value="MITOTIC CHECK POINT PROTEIN BFA1"/>
    <property type="match status" value="1"/>
</dbReference>
<evidence type="ECO:0000256" key="1">
    <source>
        <dbReference type="SAM" id="MobiDB-lite"/>
    </source>
</evidence>
<organism evidence="2">
    <name type="scientific">Lichtheimia ramosa</name>
    <dbReference type="NCBI Taxonomy" id="688394"/>
    <lineage>
        <taxon>Eukaryota</taxon>
        <taxon>Fungi</taxon>
        <taxon>Fungi incertae sedis</taxon>
        <taxon>Mucoromycota</taxon>
        <taxon>Mucoromycotina</taxon>
        <taxon>Mucoromycetes</taxon>
        <taxon>Mucorales</taxon>
        <taxon>Lichtheimiaceae</taxon>
        <taxon>Lichtheimia</taxon>
    </lineage>
</organism>
<sequence length="686" mass="78272">MYCDNWETEFPEATFDTKLMQRAGVGITTRDPMKDLMDAYARLQYDDDDNADTESESTFVSHHQDKLHVIPGLDDYIMDCSGTVTHLGTHKKIHDTGDWMDDVKLPAKPLSSLQRRSFKHHLDTIDDLENEQEDQAPTDEPILPRTPPWAPSSGDPNRRSDSQEPSHDSKNPFDEPILPRTPPWAPSSGDPNRRSDSQKPTDEPPPPRYPQPWPPYTGGVPPGRARMNQPFDEPIIPRTPPWVPSSGDPNRRANMERSLIQAPTLKPIRLAGPMDEAPPPRQPPHPPQLHVHFGDMNEQKTFIPDDNDEQDNDNFDDIHLPDNMATLQLKPISRVSSPPPPPTTTMTIKPTINVRKPYQETDEDQDFINGVNVDGDDVLRHPTLKHLVKKQSTTPPPTNKTSMIPRRVVTPQSNTSIKQSTRLQRPTVATTTKPAPMAKKHMHLQGTATGSRPGMLTTPRSRKNYGDGTELDDLDIIPQWRRHSLSFWKKENRLQGGVDPKRPWRHNMTRRRPTLIKLDEHPVKQEYNEMKYDPVRYCWQGNENNMLSFGDTTKSYRRPALISNMGHKSKQQAKQAGVVVGSMVFDPVQMCWKKTDTNDEEDKIFDRIEDLDATAAAHPQKYVTGGLGAKAYASLGNHALEFDLSRHVQHQMHQEEETHREQMDAWLHDDITKQDRCKHAHMLYNM</sequence>
<feature type="region of interest" description="Disordered" evidence="1">
    <location>
        <begin position="409"/>
        <end position="467"/>
    </location>
</feature>
<dbReference type="GO" id="GO:1990334">
    <property type="term" value="C:Bfa1-Bub2 complex"/>
    <property type="evidence" value="ECO:0007669"/>
    <property type="project" value="InterPro"/>
</dbReference>
<reference evidence="2" key="1">
    <citation type="journal article" date="2014" name="Genome Announc.">
        <title>De novo whole-genome sequence and genome annotation of Lichtheimia ramosa.</title>
        <authorList>
            <person name="Linde J."/>
            <person name="Schwartze V."/>
            <person name="Binder U."/>
            <person name="Lass-Florl C."/>
            <person name="Voigt K."/>
            <person name="Horn F."/>
        </authorList>
    </citation>
    <scope>NUCLEOTIDE SEQUENCE</scope>
    <source>
        <strain evidence="2">JMRC FSU:6197</strain>
    </source>
</reference>
<dbReference type="AlphaFoldDB" id="A0A077WY81"/>